<keyword evidence="5" id="KW-1185">Reference proteome</keyword>
<dbReference type="KEGG" id="xdi:EZH22_18520"/>
<dbReference type="InterPro" id="IPR050879">
    <property type="entry name" value="Acyltransferase_3"/>
</dbReference>
<dbReference type="GO" id="GO:0009103">
    <property type="term" value="P:lipopolysaccharide biosynthetic process"/>
    <property type="evidence" value="ECO:0007669"/>
    <property type="project" value="TreeGrafter"/>
</dbReference>
<feature type="transmembrane region" description="Helical" evidence="1">
    <location>
        <begin position="164"/>
        <end position="184"/>
    </location>
</feature>
<feature type="transmembrane region" description="Helical" evidence="1">
    <location>
        <begin position="351"/>
        <end position="368"/>
    </location>
</feature>
<dbReference type="RefSeq" id="WP_203191980.1">
    <property type="nucleotide sequence ID" value="NZ_CP063362.1"/>
</dbReference>
<evidence type="ECO:0000313" key="4">
    <source>
        <dbReference type="EMBL" id="QRG05114.1"/>
    </source>
</evidence>
<keyword evidence="4" id="KW-0012">Acyltransferase</keyword>
<dbReference type="GO" id="GO:0016747">
    <property type="term" value="F:acyltransferase activity, transferring groups other than amino-acyl groups"/>
    <property type="evidence" value="ECO:0007669"/>
    <property type="project" value="InterPro"/>
</dbReference>
<feature type="transmembrane region" description="Helical" evidence="1">
    <location>
        <begin position="287"/>
        <end position="305"/>
    </location>
</feature>
<proteinExistence type="predicted"/>
<feature type="transmembrane region" description="Helical" evidence="1">
    <location>
        <begin position="190"/>
        <end position="213"/>
    </location>
</feature>
<gene>
    <name evidence="4" type="ORF">EZH22_18520</name>
</gene>
<reference evidence="4 5" key="1">
    <citation type="submission" date="2020-10" db="EMBL/GenBank/DDBJ databases">
        <title>Degradation of 1,4-Dioxane by Xanthobacter sp. YN2, via a Novel Group-2 Soluble Di-Iron Monooxygenase.</title>
        <authorList>
            <person name="Ma F."/>
            <person name="Wang Y."/>
            <person name="Yang J."/>
            <person name="Guo H."/>
            <person name="Su D."/>
            <person name="Yu L."/>
        </authorList>
    </citation>
    <scope>NUCLEOTIDE SEQUENCE [LARGE SCALE GENOMIC DNA]</scope>
    <source>
        <strain evidence="4 5">YN2</strain>
    </source>
</reference>
<dbReference type="EMBL" id="CP063362">
    <property type="protein sequence ID" value="QRG05114.1"/>
    <property type="molecule type" value="Genomic_DNA"/>
</dbReference>
<keyword evidence="1" id="KW-0812">Transmembrane</keyword>
<sequence>MSLTYRSDIDGLRAVAVGSVVLFHARIPPFDGGFIGVDVFFVISGFLITSILYREMSAGTYSLVDFYDRRIRRIFPALFVVLAVTTLLCALVLMPRQMMGYVDTLIPSALFYANIHFEQLLNYFGPKADETPLLHLWSLAVEEQFYIFFPLLLFVLMKLGGRRVSAGCLLAVGVASLAYSQSIVETDQTAAFFLLTSRAWELLTGALLALVAWPRLPQKTAAWIAVAGAAGILAPVFIYSQDSTFPGIFALPPVLGAAAIIYAGAFAPSGIVSRILSLPAMVYVGRISYSLYLWHWPLLVLAAMWKGRHLTYFQSAGVILVAVAFSALSLKYVETPLRRSGALGGRRLMRIGAGAGAILATLVVAFTLERVGQGFFSISPLGAIAEAAADDKSRFQRDCNNTAKFWRPADMKPVARCALGPGAAAGQYQVLVWGDSHAGATFIGIAEEAVAMGYTARLQTMAGCPPLIGGIARRDQMPGSACVAFNTAVLDEIRRVKPKVVVLVGRWALWTSRAGAAFTLVTDELPGGEARSKENSARVFAHMVERTVTELRGLGIQVILLGQSPEYALAPARCVATREFYRSGDPESCFGQTRKEALRGVGPGNEILAAAAARHAGVAAFLMADVFCRDETCTAGDGKRFFYVDTDHLSRTGSRYAMANSGLRNVLASALMAGGGGSAALKP</sequence>
<evidence type="ECO:0000259" key="2">
    <source>
        <dbReference type="Pfam" id="PF01757"/>
    </source>
</evidence>
<organism evidence="4 5">
    <name type="scientific">Xanthobacter dioxanivorans</name>
    <dbReference type="NCBI Taxonomy" id="2528964"/>
    <lineage>
        <taxon>Bacteria</taxon>
        <taxon>Pseudomonadati</taxon>
        <taxon>Pseudomonadota</taxon>
        <taxon>Alphaproteobacteria</taxon>
        <taxon>Hyphomicrobiales</taxon>
        <taxon>Xanthobacteraceae</taxon>
        <taxon>Xanthobacter</taxon>
    </lineage>
</organism>
<keyword evidence="1" id="KW-0472">Membrane</keyword>
<dbReference type="PANTHER" id="PTHR23028:SF53">
    <property type="entry name" value="ACYL_TRANSF_3 DOMAIN-CONTAINING PROTEIN"/>
    <property type="match status" value="1"/>
</dbReference>
<dbReference type="AlphaFoldDB" id="A0A974PKC9"/>
<feature type="transmembrane region" description="Helical" evidence="1">
    <location>
        <begin position="33"/>
        <end position="53"/>
    </location>
</feature>
<feature type="transmembrane region" description="Helical" evidence="1">
    <location>
        <begin position="134"/>
        <end position="157"/>
    </location>
</feature>
<dbReference type="Pfam" id="PF19040">
    <property type="entry name" value="SGNH"/>
    <property type="match status" value="1"/>
</dbReference>
<feature type="transmembrane region" description="Helical" evidence="1">
    <location>
        <begin position="245"/>
        <end position="266"/>
    </location>
</feature>
<dbReference type="Pfam" id="PF01757">
    <property type="entry name" value="Acyl_transf_3"/>
    <property type="match status" value="1"/>
</dbReference>
<feature type="domain" description="Acyltransferase 3" evidence="2">
    <location>
        <begin position="8"/>
        <end position="326"/>
    </location>
</feature>
<accession>A0A974PKC9</accession>
<evidence type="ECO:0000256" key="1">
    <source>
        <dbReference type="SAM" id="Phobius"/>
    </source>
</evidence>
<dbReference type="PANTHER" id="PTHR23028">
    <property type="entry name" value="ACETYLTRANSFERASE"/>
    <property type="match status" value="1"/>
</dbReference>
<protein>
    <submittedName>
        <fullName evidence="4">Acyltransferase</fullName>
    </submittedName>
</protein>
<dbReference type="InterPro" id="IPR043968">
    <property type="entry name" value="SGNH"/>
</dbReference>
<name>A0A974PKC9_9HYPH</name>
<keyword evidence="1" id="KW-1133">Transmembrane helix</keyword>
<dbReference type="GO" id="GO:0016020">
    <property type="term" value="C:membrane"/>
    <property type="evidence" value="ECO:0007669"/>
    <property type="project" value="TreeGrafter"/>
</dbReference>
<dbReference type="Proteomes" id="UP000596427">
    <property type="component" value="Chromosome"/>
</dbReference>
<evidence type="ECO:0000259" key="3">
    <source>
        <dbReference type="Pfam" id="PF19040"/>
    </source>
</evidence>
<dbReference type="InterPro" id="IPR002656">
    <property type="entry name" value="Acyl_transf_3_dom"/>
</dbReference>
<feature type="domain" description="SGNH" evidence="3">
    <location>
        <begin position="413"/>
        <end position="656"/>
    </location>
</feature>
<keyword evidence="4" id="KW-0808">Transferase</keyword>
<evidence type="ECO:0000313" key="5">
    <source>
        <dbReference type="Proteomes" id="UP000596427"/>
    </source>
</evidence>
<feature type="transmembrane region" description="Helical" evidence="1">
    <location>
        <begin position="74"/>
        <end position="94"/>
    </location>
</feature>
<feature type="transmembrane region" description="Helical" evidence="1">
    <location>
        <begin position="220"/>
        <end position="239"/>
    </location>
</feature>
<feature type="transmembrane region" description="Helical" evidence="1">
    <location>
        <begin position="311"/>
        <end position="330"/>
    </location>
</feature>